<organism evidence="2 3">
    <name type="scientific">Haemaphysalis longicornis</name>
    <name type="common">Bush tick</name>
    <dbReference type="NCBI Taxonomy" id="44386"/>
    <lineage>
        <taxon>Eukaryota</taxon>
        <taxon>Metazoa</taxon>
        <taxon>Ecdysozoa</taxon>
        <taxon>Arthropoda</taxon>
        <taxon>Chelicerata</taxon>
        <taxon>Arachnida</taxon>
        <taxon>Acari</taxon>
        <taxon>Parasitiformes</taxon>
        <taxon>Ixodida</taxon>
        <taxon>Ixodoidea</taxon>
        <taxon>Ixodidae</taxon>
        <taxon>Haemaphysalinae</taxon>
        <taxon>Haemaphysalis</taxon>
    </lineage>
</organism>
<evidence type="ECO:0000313" key="2">
    <source>
        <dbReference type="EMBL" id="KAH9361119.1"/>
    </source>
</evidence>
<reference evidence="2 3" key="1">
    <citation type="journal article" date="2020" name="Cell">
        <title>Large-Scale Comparative Analyses of Tick Genomes Elucidate Their Genetic Diversity and Vector Capacities.</title>
        <authorList>
            <consortium name="Tick Genome and Microbiome Consortium (TIGMIC)"/>
            <person name="Jia N."/>
            <person name="Wang J."/>
            <person name="Shi W."/>
            <person name="Du L."/>
            <person name="Sun Y."/>
            <person name="Zhan W."/>
            <person name="Jiang J.F."/>
            <person name="Wang Q."/>
            <person name="Zhang B."/>
            <person name="Ji P."/>
            <person name="Bell-Sakyi L."/>
            <person name="Cui X.M."/>
            <person name="Yuan T.T."/>
            <person name="Jiang B.G."/>
            <person name="Yang W.F."/>
            <person name="Lam T.T."/>
            <person name="Chang Q.C."/>
            <person name="Ding S.J."/>
            <person name="Wang X.J."/>
            <person name="Zhu J.G."/>
            <person name="Ruan X.D."/>
            <person name="Zhao L."/>
            <person name="Wei J.T."/>
            <person name="Ye R.Z."/>
            <person name="Que T.C."/>
            <person name="Du C.H."/>
            <person name="Zhou Y.H."/>
            <person name="Cheng J.X."/>
            <person name="Dai P.F."/>
            <person name="Guo W.B."/>
            <person name="Han X.H."/>
            <person name="Huang E.J."/>
            <person name="Li L.F."/>
            <person name="Wei W."/>
            <person name="Gao Y.C."/>
            <person name="Liu J.Z."/>
            <person name="Shao H.Z."/>
            <person name="Wang X."/>
            <person name="Wang C.C."/>
            <person name="Yang T.C."/>
            <person name="Huo Q.B."/>
            <person name="Li W."/>
            <person name="Chen H.Y."/>
            <person name="Chen S.E."/>
            <person name="Zhou L.G."/>
            <person name="Ni X.B."/>
            <person name="Tian J.H."/>
            <person name="Sheng Y."/>
            <person name="Liu T."/>
            <person name="Pan Y.S."/>
            <person name="Xia L.Y."/>
            <person name="Li J."/>
            <person name="Zhao F."/>
            <person name="Cao W.C."/>
        </authorList>
    </citation>
    <scope>NUCLEOTIDE SEQUENCE [LARGE SCALE GENOMIC DNA]</scope>
    <source>
        <strain evidence="2">HaeL-2018</strain>
    </source>
</reference>
<dbReference type="VEuPathDB" id="VectorBase:HLOH_062207"/>
<name>A0A9J6FEI0_HAELO</name>
<keyword evidence="3" id="KW-1185">Reference proteome</keyword>
<evidence type="ECO:0000256" key="1">
    <source>
        <dbReference type="SAM" id="MobiDB-lite"/>
    </source>
</evidence>
<dbReference type="Proteomes" id="UP000821853">
    <property type="component" value="Chromosome 1"/>
</dbReference>
<sequence length="69" mass="7536">MTVSTGTVPTRDSCRRASYAPDKHTTLMELVPRGKASPATGHGACEPPVAGSQRLHVRPQQHCWHPVYD</sequence>
<dbReference type="AlphaFoldDB" id="A0A9J6FEI0"/>
<accession>A0A9J6FEI0</accession>
<comment type="caution">
    <text evidence="2">The sequence shown here is derived from an EMBL/GenBank/DDBJ whole genome shotgun (WGS) entry which is preliminary data.</text>
</comment>
<evidence type="ECO:0000313" key="3">
    <source>
        <dbReference type="Proteomes" id="UP000821853"/>
    </source>
</evidence>
<feature type="region of interest" description="Disordered" evidence="1">
    <location>
        <begin position="34"/>
        <end position="53"/>
    </location>
</feature>
<dbReference type="EMBL" id="JABSTR010000001">
    <property type="protein sequence ID" value="KAH9361119.1"/>
    <property type="molecule type" value="Genomic_DNA"/>
</dbReference>
<proteinExistence type="predicted"/>
<gene>
    <name evidence="2" type="ORF">HPB48_002981</name>
</gene>
<dbReference type="OrthoDB" id="10381974at2759"/>
<protein>
    <submittedName>
        <fullName evidence="2">Uncharacterized protein</fullName>
    </submittedName>
</protein>